<feature type="compositionally biased region" description="Low complexity" evidence="1">
    <location>
        <begin position="248"/>
        <end position="261"/>
    </location>
</feature>
<feature type="compositionally biased region" description="Polar residues" evidence="1">
    <location>
        <begin position="225"/>
        <end position="243"/>
    </location>
</feature>
<proteinExistence type="predicted"/>
<feature type="compositionally biased region" description="Basic and acidic residues" evidence="1">
    <location>
        <begin position="113"/>
        <end position="125"/>
    </location>
</feature>
<organism evidence="3">
    <name type="scientific">Drosophila rhopaloa</name>
    <name type="common">Fruit fly</name>
    <dbReference type="NCBI Taxonomy" id="1041015"/>
    <lineage>
        <taxon>Eukaryota</taxon>
        <taxon>Metazoa</taxon>
        <taxon>Ecdysozoa</taxon>
        <taxon>Arthropoda</taxon>
        <taxon>Hexapoda</taxon>
        <taxon>Insecta</taxon>
        <taxon>Pterygota</taxon>
        <taxon>Neoptera</taxon>
        <taxon>Endopterygota</taxon>
        <taxon>Diptera</taxon>
        <taxon>Brachycera</taxon>
        <taxon>Muscomorpha</taxon>
        <taxon>Ephydroidea</taxon>
        <taxon>Drosophilidae</taxon>
        <taxon>Drosophila</taxon>
        <taxon>Sophophora</taxon>
    </lineage>
</organism>
<evidence type="ECO:0000256" key="1">
    <source>
        <dbReference type="SAM" id="MobiDB-lite"/>
    </source>
</evidence>
<evidence type="ECO:0000256" key="2">
    <source>
        <dbReference type="SAM" id="SignalP"/>
    </source>
</evidence>
<dbReference type="RefSeq" id="XP_016975293.2">
    <property type="nucleotide sequence ID" value="XM_017119804.2"/>
</dbReference>
<feature type="region of interest" description="Disordered" evidence="1">
    <location>
        <begin position="102"/>
        <end position="273"/>
    </location>
</feature>
<feature type="chain" id="PRO_5027535797" evidence="2">
    <location>
        <begin position="29"/>
        <end position="356"/>
    </location>
</feature>
<feature type="region of interest" description="Disordered" evidence="1">
    <location>
        <begin position="34"/>
        <end position="55"/>
    </location>
</feature>
<dbReference type="AlphaFoldDB" id="A0A6P4EJZ4"/>
<accession>A0A6P4EJZ4</accession>
<reference evidence="3" key="1">
    <citation type="submission" date="2025-08" db="UniProtKB">
        <authorList>
            <consortium name="RefSeq"/>
        </authorList>
    </citation>
    <scope>IDENTIFICATION</scope>
</reference>
<dbReference type="OrthoDB" id="8049529at2759"/>
<name>A0A6P4EJZ4_DRORH</name>
<sequence>MGDRSYGMRIWTIQLMILLSGVLLTVRAAPAEVNEDVTHPPPDQLQTESRSRKEDVLDVDEDLDGRNAYINNQFVPSEPAEVLDEEQNAPLYEILQKQMEQVLASSAPSDPVYEQREKQERRDQQPPHQPPYFAGGDREADLQDDYEDEEDQSDPGYPVDPEKPDAVAPTPEDEDQGEAGYKAPPLTLPSSTTRRPQRRRSTTTTAHPKTTRPRTSAQFRITGRPYNQTSTTEPPLPPVSTNSHRPKTSSSPSTSTNGKPNPHQEHSLPSDPQVYQHKRRIIFKTISTGSQFINSPIGDLMIKFSIGFAKPTTPGAVISPSSSPTSSSEALRALSQNLIRNLELQKLKRTNKVQKD</sequence>
<dbReference type="GeneID" id="108041778"/>
<feature type="compositionally biased region" description="Acidic residues" evidence="1">
    <location>
        <begin position="142"/>
        <end position="153"/>
    </location>
</feature>
<keyword evidence="2" id="KW-0732">Signal</keyword>
<feature type="signal peptide" evidence="2">
    <location>
        <begin position="1"/>
        <end position="28"/>
    </location>
</feature>
<protein>
    <submittedName>
        <fullName evidence="3">Uncharacterized protein LOC108041778</fullName>
    </submittedName>
</protein>
<evidence type="ECO:0000313" key="3">
    <source>
        <dbReference type="RefSeq" id="XP_016975293.1"/>
    </source>
</evidence>
<gene>
    <name evidence="3" type="primary">LOC108041778</name>
</gene>
<dbReference type="RefSeq" id="XP_016975293.1">
    <property type="nucleotide sequence ID" value="XM_017119804.1"/>
</dbReference>